<dbReference type="InterPro" id="IPR028883">
    <property type="entry name" value="tRNA_aden_deaminase"/>
</dbReference>
<proteinExistence type="inferred from homology"/>
<protein>
    <recommendedName>
        <fullName evidence="6">tRNA-specific adenosine deaminase</fullName>
        <ecNumber evidence="6">3.5.4.33</ecNumber>
    </recommendedName>
</protein>
<reference evidence="8 9" key="1">
    <citation type="submission" date="2017-12" db="EMBL/GenBank/DDBJ databases">
        <title>Phylogenetic diversity of female urinary microbiome.</title>
        <authorList>
            <person name="Thomas-White K."/>
            <person name="Wolfe A.J."/>
        </authorList>
    </citation>
    <scope>NUCLEOTIDE SEQUENCE [LARGE SCALE GENOMIC DNA]</scope>
    <source>
        <strain evidence="8 9">UMB0064</strain>
    </source>
</reference>
<gene>
    <name evidence="6" type="primary">tadA</name>
    <name evidence="8" type="ORF">CYJ32_05515</name>
</gene>
<dbReference type="PANTHER" id="PTHR11079:SF202">
    <property type="entry name" value="TRNA-SPECIFIC ADENOSINE DEAMINASE"/>
    <property type="match status" value="1"/>
</dbReference>
<feature type="binding site" evidence="6">
    <location>
        <position position="55"/>
    </location>
    <ligand>
        <name>Zn(2+)</name>
        <dbReference type="ChEBI" id="CHEBI:29105"/>
        <note>catalytic</note>
    </ligand>
</feature>
<dbReference type="EMBL" id="PKGU01000003">
    <property type="protein sequence ID" value="PKZ14960.1"/>
    <property type="molecule type" value="Genomic_DNA"/>
</dbReference>
<evidence type="ECO:0000256" key="6">
    <source>
        <dbReference type="HAMAP-Rule" id="MF_00972"/>
    </source>
</evidence>
<comment type="subunit">
    <text evidence="6">Homodimer.</text>
</comment>
<name>A0A2I1M4B8_9BIFI</name>
<dbReference type="InterPro" id="IPR002125">
    <property type="entry name" value="CMP_dCMP_dom"/>
</dbReference>
<dbReference type="InterPro" id="IPR016193">
    <property type="entry name" value="Cytidine_deaminase-like"/>
</dbReference>
<dbReference type="GO" id="GO:0052717">
    <property type="term" value="F:tRNA-specific adenosine-34 deaminase activity"/>
    <property type="evidence" value="ECO:0007669"/>
    <property type="project" value="UniProtKB-UniRule"/>
</dbReference>
<dbReference type="HAMAP" id="MF_00972">
    <property type="entry name" value="tRNA_aden_deaminase"/>
    <property type="match status" value="1"/>
</dbReference>
<evidence type="ECO:0000256" key="1">
    <source>
        <dbReference type="ARBA" id="ARBA00022694"/>
    </source>
</evidence>
<dbReference type="EC" id="3.5.4.33" evidence="6"/>
<evidence type="ECO:0000256" key="5">
    <source>
        <dbReference type="ARBA" id="ARBA00048045"/>
    </source>
</evidence>
<dbReference type="GO" id="GO:0008270">
    <property type="term" value="F:zinc ion binding"/>
    <property type="evidence" value="ECO:0007669"/>
    <property type="project" value="UniProtKB-UniRule"/>
</dbReference>
<dbReference type="Pfam" id="PF00383">
    <property type="entry name" value="dCMP_cyt_deam_1"/>
    <property type="match status" value="1"/>
</dbReference>
<keyword evidence="2 6" id="KW-0479">Metal-binding</keyword>
<keyword evidence="3 6" id="KW-0378">Hydrolase</keyword>
<evidence type="ECO:0000256" key="4">
    <source>
        <dbReference type="ARBA" id="ARBA00022833"/>
    </source>
</evidence>
<comment type="catalytic activity">
    <reaction evidence="5 6">
        <text>adenosine(34) in tRNA + H2O + H(+) = inosine(34) in tRNA + NH4(+)</text>
        <dbReference type="Rhea" id="RHEA:43168"/>
        <dbReference type="Rhea" id="RHEA-COMP:10373"/>
        <dbReference type="Rhea" id="RHEA-COMP:10374"/>
        <dbReference type="ChEBI" id="CHEBI:15377"/>
        <dbReference type="ChEBI" id="CHEBI:15378"/>
        <dbReference type="ChEBI" id="CHEBI:28938"/>
        <dbReference type="ChEBI" id="CHEBI:74411"/>
        <dbReference type="ChEBI" id="CHEBI:82852"/>
        <dbReference type="EC" id="3.5.4.33"/>
    </reaction>
</comment>
<comment type="function">
    <text evidence="6">Catalyzes the deamination of adenosine to inosine at the wobble position 34 of tRNA(Arg2).</text>
</comment>
<keyword evidence="4 6" id="KW-0862">Zinc</keyword>
<evidence type="ECO:0000313" key="9">
    <source>
        <dbReference type="Proteomes" id="UP000242263"/>
    </source>
</evidence>
<feature type="active site" description="Proton donor" evidence="6">
    <location>
        <position position="57"/>
    </location>
</feature>
<feature type="binding site" evidence="6">
    <location>
        <position position="88"/>
    </location>
    <ligand>
        <name>Zn(2+)</name>
        <dbReference type="ChEBI" id="CHEBI:29105"/>
        <note>catalytic</note>
    </ligand>
</feature>
<evidence type="ECO:0000313" key="8">
    <source>
        <dbReference type="EMBL" id="PKZ14960.1"/>
    </source>
</evidence>
<dbReference type="PROSITE" id="PS51747">
    <property type="entry name" value="CYT_DCMP_DEAMINASES_2"/>
    <property type="match status" value="1"/>
</dbReference>
<evidence type="ECO:0000256" key="2">
    <source>
        <dbReference type="ARBA" id="ARBA00022723"/>
    </source>
</evidence>
<comment type="similarity">
    <text evidence="6">Belongs to the cytidine and deoxycytidylate deaminase family.</text>
</comment>
<dbReference type="SUPFAM" id="SSF53927">
    <property type="entry name" value="Cytidine deaminase-like"/>
    <property type="match status" value="1"/>
</dbReference>
<evidence type="ECO:0000259" key="7">
    <source>
        <dbReference type="PROSITE" id="PS51747"/>
    </source>
</evidence>
<dbReference type="PANTHER" id="PTHR11079">
    <property type="entry name" value="CYTOSINE DEAMINASE FAMILY MEMBER"/>
    <property type="match status" value="1"/>
</dbReference>
<dbReference type="RefSeq" id="WP_101541437.1">
    <property type="nucleotide sequence ID" value="NZ_PKGU01000003.1"/>
</dbReference>
<accession>A0A2I1M4B8</accession>
<keyword evidence="1 6" id="KW-0819">tRNA processing</keyword>
<sequence length="152" mass="16149">MNSPYNTAMGVALDAARDAASLGDIPVGAVVVDASGNVLAVGRNYREERSDPFSHAEIEAMRAVAGNRGTWNLEDCTLVVTLEPCPMCAGAAVSAHMGRVVFGAWDEKMGALGSVWDIARDPHVGFQPEVIGGVREEECAAVLTEFFAARRR</sequence>
<evidence type="ECO:0000256" key="3">
    <source>
        <dbReference type="ARBA" id="ARBA00022801"/>
    </source>
</evidence>
<dbReference type="AlphaFoldDB" id="A0A2I1M4B8"/>
<dbReference type="GO" id="GO:0002100">
    <property type="term" value="P:tRNA wobble adenosine to inosine editing"/>
    <property type="evidence" value="ECO:0007669"/>
    <property type="project" value="UniProtKB-UniRule"/>
</dbReference>
<dbReference type="Proteomes" id="UP000242263">
    <property type="component" value="Unassembled WGS sequence"/>
</dbReference>
<dbReference type="CDD" id="cd01285">
    <property type="entry name" value="nucleoside_deaminase"/>
    <property type="match status" value="1"/>
</dbReference>
<organism evidence="8 9">
    <name type="scientific">Alloscardovia omnicolens</name>
    <dbReference type="NCBI Taxonomy" id="419015"/>
    <lineage>
        <taxon>Bacteria</taxon>
        <taxon>Bacillati</taxon>
        <taxon>Actinomycetota</taxon>
        <taxon>Actinomycetes</taxon>
        <taxon>Bifidobacteriales</taxon>
        <taxon>Bifidobacteriaceae</taxon>
        <taxon>Alloscardovia</taxon>
    </lineage>
</organism>
<comment type="cofactor">
    <cofactor evidence="6">
        <name>Zn(2+)</name>
        <dbReference type="ChEBI" id="CHEBI:29105"/>
    </cofactor>
    <text evidence="6">Binds 1 zinc ion per subunit.</text>
</comment>
<feature type="binding site" evidence="6">
    <location>
        <position position="85"/>
    </location>
    <ligand>
        <name>Zn(2+)</name>
        <dbReference type="ChEBI" id="CHEBI:29105"/>
        <note>catalytic</note>
    </ligand>
</feature>
<dbReference type="Gene3D" id="3.40.140.10">
    <property type="entry name" value="Cytidine Deaminase, domain 2"/>
    <property type="match status" value="1"/>
</dbReference>
<feature type="domain" description="CMP/dCMP-type deaminase" evidence="7">
    <location>
        <begin position="3"/>
        <end position="115"/>
    </location>
</feature>
<comment type="caution">
    <text evidence="8">The sequence shown here is derived from an EMBL/GenBank/DDBJ whole genome shotgun (WGS) entry which is preliminary data.</text>
</comment>